<feature type="transmembrane region" description="Helical" evidence="6">
    <location>
        <begin position="388"/>
        <end position="405"/>
    </location>
</feature>
<dbReference type="OrthoDB" id="170372at2157"/>
<dbReference type="EMBL" id="JABURA010000001">
    <property type="protein sequence ID" value="NUB91478.1"/>
    <property type="molecule type" value="Genomic_DNA"/>
</dbReference>
<keyword evidence="4 6" id="KW-1133">Transmembrane helix</keyword>
<dbReference type="EMBL" id="JABUQZ010000001">
    <property type="protein sequence ID" value="NUC72782.1"/>
    <property type="molecule type" value="Genomic_DNA"/>
</dbReference>
<feature type="transmembrane region" description="Helical" evidence="6">
    <location>
        <begin position="340"/>
        <end position="368"/>
    </location>
</feature>
<keyword evidence="11" id="KW-1185">Reference proteome</keyword>
<evidence type="ECO:0000313" key="9">
    <source>
        <dbReference type="EMBL" id="NUC72782.1"/>
    </source>
</evidence>
<keyword evidence="3 6" id="KW-0812">Transmembrane</keyword>
<accession>A0A8J8GK49</accession>
<evidence type="ECO:0000313" key="11">
    <source>
        <dbReference type="Proteomes" id="UP001016761"/>
    </source>
</evidence>
<evidence type="ECO:0000259" key="7">
    <source>
        <dbReference type="Pfam" id="PF02687"/>
    </source>
</evidence>
<dbReference type="PANTHER" id="PTHR30489:SF0">
    <property type="entry name" value="LIPOPROTEIN-RELEASING SYSTEM TRANSMEMBRANE PROTEIN LOLE"/>
    <property type="match status" value="1"/>
</dbReference>
<comment type="subcellular location">
    <subcellularLocation>
        <location evidence="1">Cell membrane</location>
        <topology evidence="1">Multi-pass membrane protein</topology>
    </subcellularLocation>
</comment>
<evidence type="ECO:0000256" key="3">
    <source>
        <dbReference type="ARBA" id="ARBA00022692"/>
    </source>
</evidence>
<dbReference type="InterPro" id="IPR051447">
    <property type="entry name" value="Lipoprotein-release_system"/>
</dbReference>
<feature type="transmembrane region" description="Helical" evidence="6">
    <location>
        <begin position="297"/>
        <end position="319"/>
    </location>
</feature>
<dbReference type="PANTHER" id="PTHR30489">
    <property type="entry name" value="LIPOPROTEIN-RELEASING SYSTEM TRANSMEMBRANE PROTEIN LOLE"/>
    <property type="match status" value="1"/>
</dbReference>
<protein>
    <submittedName>
        <fullName evidence="8">ABC transporter permease</fullName>
    </submittedName>
</protein>
<evidence type="ECO:0000256" key="5">
    <source>
        <dbReference type="ARBA" id="ARBA00023136"/>
    </source>
</evidence>
<evidence type="ECO:0000256" key="2">
    <source>
        <dbReference type="ARBA" id="ARBA00022475"/>
    </source>
</evidence>
<feature type="domain" description="ABC3 transporter permease C-terminal" evidence="7">
    <location>
        <begin position="299"/>
        <end position="416"/>
    </location>
</feature>
<sequence>MVDEESSDRSALGRWLALVRFAAGRIATQARRTPRRTAVTVGLVAITIALLVIVTGISVALAGDTAADDNEADLRVVPHEGGTFSPVVGVEGPRLSDVHDRTETIDDRADVDYATPVLMEVVQARSPEGNGSVNVMAVGVVPRESSPPVGGVPTDPLEPGDPHYANGSYDGTRTGDVVLSTAASDQLEASEGASLVVRGSQMTANASAGTYEVTAVEEADTASLSDGLPVVVLRLSELQTLTGADDEDLADQVLVGTDSDDAHEAIEETYPNATVESGTEPGLAALQEDDLALATSLITLIVGIGICTLFVTTATGLLVERERRTLAVLSAVGFPGRSRLAVVAVMTLTLTVVGAAVGIALGYAGVAVTNWIATSTVTSSPIATTDPLFVPYALAIAVVAGLFALPYPLYLTTKTDVVAELRQ</sequence>
<evidence type="ECO:0000313" key="10">
    <source>
        <dbReference type="Proteomes" id="UP000728647"/>
    </source>
</evidence>
<dbReference type="GO" id="GO:0044874">
    <property type="term" value="P:lipoprotein localization to outer membrane"/>
    <property type="evidence" value="ECO:0007669"/>
    <property type="project" value="TreeGrafter"/>
</dbReference>
<evidence type="ECO:0000256" key="4">
    <source>
        <dbReference type="ARBA" id="ARBA00022989"/>
    </source>
</evidence>
<dbReference type="AlphaFoldDB" id="A0A8J8GK49"/>
<organism evidence="8 10">
    <name type="scientific">Haloterrigena gelatinilytica</name>
    <dbReference type="NCBI Taxonomy" id="2741724"/>
    <lineage>
        <taxon>Archaea</taxon>
        <taxon>Methanobacteriati</taxon>
        <taxon>Methanobacteriota</taxon>
        <taxon>Stenosarchaea group</taxon>
        <taxon>Halobacteria</taxon>
        <taxon>Halobacteriales</taxon>
        <taxon>Natrialbaceae</taxon>
        <taxon>Haloterrigena</taxon>
    </lineage>
</organism>
<keyword evidence="2" id="KW-1003">Cell membrane</keyword>
<dbReference type="Proteomes" id="UP001016761">
    <property type="component" value="Unassembled WGS sequence"/>
</dbReference>
<dbReference type="GO" id="GO:0098797">
    <property type="term" value="C:plasma membrane protein complex"/>
    <property type="evidence" value="ECO:0007669"/>
    <property type="project" value="TreeGrafter"/>
</dbReference>
<name>A0A8J8GK49_9EURY</name>
<evidence type="ECO:0000313" key="8">
    <source>
        <dbReference type="EMBL" id="NUB91478.1"/>
    </source>
</evidence>
<dbReference type="InterPro" id="IPR003838">
    <property type="entry name" value="ABC3_permease_C"/>
</dbReference>
<gene>
    <name evidence="8" type="ORF">HT576_10655</name>
    <name evidence="9" type="ORF">HTZ84_10755</name>
</gene>
<comment type="caution">
    <text evidence="8">The sequence shown here is derived from an EMBL/GenBank/DDBJ whole genome shotgun (WGS) entry which is preliminary data.</text>
</comment>
<dbReference type="Pfam" id="PF02687">
    <property type="entry name" value="FtsX"/>
    <property type="match status" value="1"/>
</dbReference>
<dbReference type="RefSeq" id="WP_174680674.1">
    <property type="nucleotide sequence ID" value="NZ_JABUQZ010000001.1"/>
</dbReference>
<keyword evidence="5 6" id="KW-0472">Membrane</keyword>
<feature type="transmembrane region" description="Helical" evidence="6">
    <location>
        <begin position="38"/>
        <end position="61"/>
    </location>
</feature>
<reference evidence="8 11" key="1">
    <citation type="submission" date="2020-06" db="EMBL/GenBank/DDBJ databases">
        <title>Haloterrigena sp. nov., an extremely halophilic archaeon isolated from a saline sediment.</title>
        <authorList>
            <person name="Liu B.-B."/>
        </authorList>
    </citation>
    <scope>NUCLEOTIDE SEQUENCE</scope>
    <source>
        <strain evidence="8">SYSU A121-1</strain>
        <strain evidence="9 11">SYSU A558-1</strain>
    </source>
</reference>
<dbReference type="Proteomes" id="UP000728647">
    <property type="component" value="Unassembled WGS sequence"/>
</dbReference>
<evidence type="ECO:0000256" key="6">
    <source>
        <dbReference type="SAM" id="Phobius"/>
    </source>
</evidence>
<evidence type="ECO:0000256" key="1">
    <source>
        <dbReference type="ARBA" id="ARBA00004651"/>
    </source>
</evidence>
<proteinExistence type="predicted"/>